<accession>W4LGI5</accession>
<evidence type="ECO:0000313" key="2">
    <source>
        <dbReference type="Proteomes" id="UP000019140"/>
    </source>
</evidence>
<gene>
    <name evidence="1" type="ORF">ETSY2_45760</name>
</gene>
<keyword evidence="2" id="KW-1185">Reference proteome</keyword>
<dbReference type="Gene3D" id="3.30.428.10">
    <property type="entry name" value="HIT-like"/>
    <property type="match status" value="1"/>
</dbReference>
<organism evidence="1 2">
    <name type="scientific">Candidatus Entotheonella gemina</name>
    <dbReference type="NCBI Taxonomy" id="1429439"/>
    <lineage>
        <taxon>Bacteria</taxon>
        <taxon>Pseudomonadati</taxon>
        <taxon>Nitrospinota/Tectimicrobiota group</taxon>
        <taxon>Candidatus Tectimicrobiota</taxon>
        <taxon>Candidatus Entotheonellia</taxon>
        <taxon>Candidatus Entotheonellales</taxon>
        <taxon>Candidatus Entotheonellaceae</taxon>
        <taxon>Candidatus Entotheonella</taxon>
    </lineage>
</organism>
<protein>
    <recommendedName>
        <fullName evidence="3">HIT domain-containing protein</fullName>
    </recommendedName>
</protein>
<evidence type="ECO:0000313" key="1">
    <source>
        <dbReference type="EMBL" id="ETW96800.1"/>
    </source>
</evidence>
<dbReference type="InterPro" id="IPR036265">
    <property type="entry name" value="HIT-like_sf"/>
</dbReference>
<dbReference type="AlphaFoldDB" id="W4LGI5"/>
<dbReference type="SUPFAM" id="SSF54197">
    <property type="entry name" value="HIT-like"/>
    <property type="match status" value="1"/>
</dbReference>
<dbReference type="HOGENOM" id="CLU_129902_0_0_7"/>
<proteinExistence type="predicted"/>
<sequence length="153" mass="17109">MTSATCYACRLTAGDDPLPGGRIWATDHWVVEHCTGPLGVGALIVKPFRHCLYLGDLTPDEAQELGPLLQHVSQTVQELTQADQVYACLWSHGNWQPVHIHFVVQPVHNEMQHTYPKQGPALQTAMFQDRIFPDADAVEAFCREARQRLALNP</sequence>
<evidence type="ECO:0008006" key="3">
    <source>
        <dbReference type="Google" id="ProtNLM"/>
    </source>
</evidence>
<reference evidence="1 2" key="1">
    <citation type="journal article" date="2014" name="Nature">
        <title>An environmental bacterial taxon with a large and distinct metabolic repertoire.</title>
        <authorList>
            <person name="Wilson M.C."/>
            <person name="Mori T."/>
            <person name="Ruckert C."/>
            <person name="Uria A.R."/>
            <person name="Helf M.J."/>
            <person name="Takada K."/>
            <person name="Gernert C."/>
            <person name="Steffens U.A."/>
            <person name="Heycke N."/>
            <person name="Schmitt S."/>
            <person name="Rinke C."/>
            <person name="Helfrich E.J."/>
            <person name="Brachmann A.O."/>
            <person name="Gurgui C."/>
            <person name="Wakimoto T."/>
            <person name="Kracht M."/>
            <person name="Crusemann M."/>
            <person name="Hentschel U."/>
            <person name="Abe I."/>
            <person name="Matsunaga S."/>
            <person name="Kalinowski J."/>
            <person name="Takeyama H."/>
            <person name="Piel J."/>
        </authorList>
    </citation>
    <scope>NUCLEOTIDE SEQUENCE [LARGE SCALE GENOMIC DNA]</scope>
    <source>
        <strain evidence="2">TSY2</strain>
    </source>
</reference>
<dbReference type="EMBL" id="AZHX01002136">
    <property type="protein sequence ID" value="ETW96800.1"/>
    <property type="molecule type" value="Genomic_DNA"/>
</dbReference>
<dbReference type="Proteomes" id="UP000019140">
    <property type="component" value="Unassembled WGS sequence"/>
</dbReference>
<name>W4LGI5_9BACT</name>
<comment type="caution">
    <text evidence="1">The sequence shown here is derived from an EMBL/GenBank/DDBJ whole genome shotgun (WGS) entry which is preliminary data.</text>
</comment>